<reference evidence="2 3" key="1">
    <citation type="submission" date="2020-01" db="EMBL/GenBank/DDBJ databases">
        <authorList>
            <person name="Gupta K D."/>
        </authorList>
    </citation>
    <scope>NUCLEOTIDE SEQUENCE [LARGE SCALE GENOMIC DNA]</scope>
</reference>
<feature type="region of interest" description="Disordered" evidence="1">
    <location>
        <begin position="243"/>
        <end position="266"/>
    </location>
</feature>
<dbReference type="Gene3D" id="1.20.1310.10">
    <property type="entry name" value="Cullin Repeats"/>
    <property type="match status" value="1"/>
</dbReference>
<evidence type="ECO:0000256" key="1">
    <source>
        <dbReference type="SAM" id="MobiDB-lite"/>
    </source>
</evidence>
<evidence type="ECO:0000313" key="2">
    <source>
        <dbReference type="EMBL" id="CAA7260018.1"/>
    </source>
</evidence>
<dbReference type="AlphaFoldDB" id="A0A8S0WVU5"/>
<dbReference type="SUPFAM" id="SSF74788">
    <property type="entry name" value="Cullin repeat-like"/>
    <property type="match status" value="1"/>
</dbReference>
<gene>
    <name evidence="2" type="ORF">AAE3_LOCUS2057</name>
</gene>
<accession>A0A8S0WVU5</accession>
<proteinExistence type="predicted"/>
<evidence type="ECO:0000313" key="3">
    <source>
        <dbReference type="Proteomes" id="UP000467700"/>
    </source>
</evidence>
<name>A0A8S0WVU5_CYCAE</name>
<dbReference type="EMBL" id="CACVBS010000028">
    <property type="protein sequence ID" value="CAA7260018.1"/>
    <property type="molecule type" value="Genomic_DNA"/>
</dbReference>
<sequence>MPILNHASGSANPATSLSALWAYLHPALDHIIKAPATDPNGKAPALDFGLYAGIHSACYNYFTAQGEAHAIPLARPPPDTRSGPDIYDQLDKYFAEAARELSLAAPIDDIALVQYLVPSFNRYNAGAQSANRLLNYVNRHYVKRAVDEDRGWFRLTDVIETVAKNTSFEDSREAISRVLREKKLEELKKWGYPDDGSLEQAAFAESCAEAASPPDRVVPIASLAHRRFRTEVMEPLLATPKIKGNSKAKHKIPKASPGPNPTRPKGRLARAVKELLETDAVDEEERLRLAAGLAKMLQVVGIRSDHLLRKRLDKYVASAPSPPPATTPDAGAPISSSIVVS</sequence>
<organism evidence="2 3">
    <name type="scientific">Cyclocybe aegerita</name>
    <name type="common">Black poplar mushroom</name>
    <name type="synonym">Agrocybe aegerita</name>
    <dbReference type="NCBI Taxonomy" id="1973307"/>
    <lineage>
        <taxon>Eukaryota</taxon>
        <taxon>Fungi</taxon>
        <taxon>Dikarya</taxon>
        <taxon>Basidiomycota</taxon>
        <taxon>Agaricomycotina</taxon>
        <taxon>Agaricomycetes</taxon>
        <taxon>Agaricomycetidae</taxon>
        <taxon>Agaricales</taxon>
        <taxon>Agaricineae</taxon>
        <taxon>Bolbitiaceae</taxon>
        <taxon>Cyclocybe</taxon>
    </lineage>
</organism>
<dbReference type="OrthoDB" id="27073at2759"/>
<comment type="caution">
    <text evidence="2">The sequence shown here is derived from an EMBL/GenBank/DDBJ whole genome shotgun (WGS) entry which is preliminary data.</text>
</comment>
<feature type="compositionally biased region" description="Basic residues" evidence="1">
    <location>
        <begin position="244"/>
        <end position="253"/>
    </location>
</feature>
<dbReference type="InterPro" id="IPR016159">
    <property type="entry name" value="Cullin_repeat-like_dom_sf"/>
</dbReference>
<dbReference type="Proteomes" id="UP000467700">
    <property type="component" value="Unassembled WGS sequence"/>
</dbReference>
<keyword evidence="3" id="KW-1185">Reference proteome</keyword>
<feature type="region of interest" description="Disordered" evidence="1">
    <location>
        <begin position="318"/>
        <end position="341"/>
    </location>
</feature>
<protein>
    <submittedName>
        <fullName evidence="2">Uncharacterized protein</fullName>
    </submittedName>
</protein>